<gene>
    <name evidence="2" type="ORF">ACFQMA_19305</name>
</gene>
<dbReference type="GeneID" id="78822301"/>
<keyword evidence="1" id="KW-0472">Membrane</keyword>
<keyword evidence="3" id="KW-1185">Reference proteome</keyword>
<organism evidence="2 3">
    <name type="scientific">Halosimplex aquaticum</name>
    <dbReference type="NCBI Taxonomy" id="3026162"/>
    <lineage>
        <taxon>Archaea</taxon>
        <taxon>Methanobacteriati</taxon>
        <taxon>Methanobacteriota</taxon>
        <taxon>Stenosarchaea group</taxon>
        <taxon>Halobacteria</taxon>
        <taxon>Halobacteriales</taxon>
        <taxon>Haloarculaceae</taxon>
        <taxon>Halosimplex</taxon>
    </lineage>
</organism>
<dbReference type="RefSeq" id="WP_274323046.1">
    <property type="nucleotide sequence ID" value="NZ_CP118158.1"/>
</dbReference>
<evidence type="ECO:0000256" key="1">
    <source>
        <dbReference type="SAM" id="Phobius"/>
    </source>
</evidence>
<dbReference type="Proteomes" id="UP001596432">
    <property type="component" value="Unassembled WGS sequence"/>
</dbReference>
<dbReference type="Pfam" id="PF19139">
    <property type="entry name" value="DUF5822"/>
    <property type="match status" value="1"/>
</dbReference>
<evidence type="ECO:0000313" key="2">
    <source>
        <dbReference type="EMBL" id="MFC7141970.1"/>
    </source>
</evidence>
<evidence type="ECO:0000313" key="3">
    <source>
        <dbReference type="Proteomes" id="UP001596432"/>
    </source>
</evidence>
<sequence>MPARVERTDPDGVDYGRVMQLTFVVTIIAGAPLVAGLSLVVALPTWTDRVLFAVRVGAVVWIVTALSIFAYERRREA</sequence>
<proteinExistence type="predicted"/>
<accession>A0ABD5Y9B3</accession>
<name>A0ABD5Y9B3_9EURY</name>
<reference evidence="2 3" key="1">
    <citation type="journal article" date="2019" name="Int. J. Syst. Evol. Microbiol.">
        <title>The Global Catalogue of Microorganisms (GCM) 10K type strain sequencing project: providing services to taxonomists for standard genome sequencing and annotation.</title>
        <authorList>
            <consortium name="The Broad Institute Genomics Platform"/>
            <consortium name="The Broad Institute Genome Sequencing Center for Infectious Disease"/>
            <person name="Wu L."/>
            <person name="Ma J."/>
        </authorList>
    </citation>
    <scope>NUCLEOTIDE SEQUENCE [LARGE SCALE GENOMIC DNA]</scope>
    <source>
        <strain evidence="2 3">XZYJT29</strain>
    </source>
</reference>
<dbReference type="AlphaFoldDB" id="A0ABD5Y9B3"/>
<feature type="transmembrane region" description="Helical" evidence="1">
    <location>
        <begin position="52"/>
        <end position="71"/>
    </location>
</feature>
<protein>
    <submittedName>
        <fullName evidence="2">DUF5822 domain-containing protein</fullName>
    </submittedName>
</protein>
<keyword evidence="1" id="KW-1133">Transmembrane helix</keyword>
<dbReference type="InterPro" id="IPR043860">
    <property type="entry name" value="DUF5822"/>
</dbReference>
<keyword evidence="1" id="KW-0812">Transmembrane</keyword>
<comment type="caution">
    <text evidence="2">The sequence shown here is derived from an EMBL/GenBank/DDBJ whole genome shotgun (WGS) entry which is preliminary data.</text>
</comment>
<dbReference type="EMBL" id="JBHTAS010000001">
    <property type="protein sequence ID" value="MFC7141970.1"/>
    <property type="molecule type" value="Genomic_DNA"/>
</dbReference>
<feature type="transmembrane region" description="Helical" evidence="1">
    <location>
        <begin position="21"/>
        <end position="46"/>
    </location>
</feature>